<reference evidence="9" key="2">
    <citation type="journal article" date="2021" name="PeerJ">
        <title>Extensive microbial diversity within the chicken gut microbiome revealed by metagenomics and culture.</title>
        <authorList>
            <person name="Gilroy R."/>
            <person name="Ravi A."/>
            <person name="Getino M."/>
            <person name="Pursley I."/>
            <person name="Horton D.L."/>
            <person name="Alikhan N.F."/>
            <person name="Baker D."/>
            <person name="Gharbi K."/>
            <person name="Hall N."/>
            <person name="Watson M."/>
            <person name="Adriaenssens E.M."/>
            <person name="Foster-Nyarko E."/>
            <person name="Jarju S."/>
            <person name="Secka A."/>
            <person name="Antonio M."/>
            <person name="Oren A."/>
            <person name="Chaudhuri R.R."/>
            <person name="La Ragione R."/>
            <person name="Hildebrand F."/>
            <person name="Pallen M.J."/>
        </authorList>
    </citation>
    <scope>NUCLEOTIDE SEQUENCE</scope>
    <source>
        <strain evidence="9">CHK178-757</strain>
    </source>
</reference>
<accession>A0A9D1F6T9</accession>
<dbReference type="PANTHER" id="PTHR43806">
    <property type="entry name" value="PEPTIDASE S8"/>
    <property type="match status" value="1"/>
</dbReference>
<dbReference type="InterPro" id="IPR000209">
    <property type="entry name" value="Peptidase_S8/S53_dom"/>
</dbReference>
<comment type="caution">
    <text evidence="9">The sequence shown here is derived from an EMBL/GenBank/DDBJ whole genome shotgun (WGS) entry which is preliminary data.</text>
</comment>
<keyword evidence="3 6" id="KW-0378">Hydrolase</keyword>
<dbReference type="InterPro" id="IPR023827">
    <property type="entry name" value="Peptidase_S8_Asp-AS"/>
</dbReference>
<evidence type="ECO:0000256" key="5">
    <source>
        <dbReference type="PIRSR" id="PIRSR615500-1"/>
    </source>
</evidence>
<evidence type="ECO:0000256" key="2">
    <source>
        <dbReference type="ARBA" id="ARBA00022670"/>
    </source>
</evidence>
<dbReference type="Pfam" id="PF00082">
    <property type="entry name" value="Peptidase_S8"/>
    <property type="match status" value="1"/>
</dbReference>
<dbReference type="AlphaFoldDB" id="A0A9D1F6T9"/>
<evidence type="ECO:0000256" key="6">
    <source>
        <dbReference type="PROSITE-ProRule" id="PRU01240"/>
    </source>
</evidence>
<evidence type="ECO:0000313" key="10">
    <source>
        <dbReference type="Proteomes" id="UP000823927"/>
    </source>
</evidence>
<feature type="active site" description="Charge relay system" evidence="5 6">
    <location>
        <position position="29"/>
    </location>
</feature>
<dbReference type="Proteomes" id="UP000823927">
    <property type="component" value="Unassembled WGS sequence"/>
</dbReference>
<evidence type="ECO:0000256" key="4">
    <source>
        <dbReference type="ARBA" id="ARBA00022825"/>
    </source>
</evidence>
<dbReference type="PROSITE" id="PS51892">
    <property type="entry name" value="SUBTILASE"/>
    <property type="match status" value="1"/>
</dbReference>
<reference evidence="9" key="1">
    <citation type="submission" date="2020-10" db="EMBL/GenBank/DDBJ databases">
        <authorList>
            <person name="Gilroy R."/>
        </authorList>
    </citation>
    <scope>NUCLEOTIDE SEQUENCE</scope>
    <source>
        <strain evidence="9">CHK178-757</strain>
    </source>
</reference>
<evidence type="ECO:0000313" key="9">
    <source>
        <dbReference type="EMBL" id="HIS48515.1"/>
    </source>
</evidence>
<keyword evidence="4 6" id="KW-0720">Serine protease</keyword>
<organism evidence="9 10">
    <name type="scientific">Candidatus Scybalocola faecigallinarum</name>
    <dbReference type="NCBI Taxonomy" id="2840941"/>
    <lineage>
        <taxon>Bacteria</taxon>
        <taxon>Bacillati</taxon>
        <taxon>Bacillota</taxon>
        <taxon>Clostridia</taxon>
        <taxon>Lachnospirales</taxon>
        <taxon>Lachnospiraceae</taxon>
        <taxon>Lachnospiraceae incertae sedis</taxon>
        <taxon>Candidatus Scybalocola (ex Gilroy et al. 2021)</taxon>
    </lineage>
</organism>
<evidence type="ECO:0000256" key="7">
    <source>
        <dbReference type="RuleBase" id="RU003355"/>
    </source>
</evidence>
<dbReference type="PANTHER" id="PTHR43806:SF65">
    <property type="entry name" value="SERINE PROTEASE APRX"/>
    <property type="match status" value="1"/>
</dbReference>
<dbReference type="PROSITE" id="PS00136">
    <property type="entry name" value="SUBTILASE_ASP"/>
    <property type="match status" value="1"/>
</dbReference>
<dbReference type="InterPro" id="IPR023828">
    <property type="entry name" value="Peptidase_S8_Ser-AS"/>
</dbReference>
<dbReference type="InterPro" id="IPR036852">
    <property type="entry name" value="Peptidase_S8/S53_dom_sf"/>
</dbReference>
<dbReference type="EMBL" id="DVIT01000057">
    <property type="protein sequence ID" value="HIS48515.1"/>
    <property type="molecule type" value="Genomic_DNA"/>
</dbReference>
<dbReference type="Gene3D" id="3.40.50.200">
    <property type="entry name" value="Peptidase S8/S53 domain"/>
    <property type="match status" value="1"/>
</dbReference>
<feature type="active site" description="Charge relay system" evidence="5 6">
    <location>
        <position position="248"/>
    </location>
</feature>
<dbReference type="InterPro" id="IPR015500">
    <property type="entry name" value="Peptidase_S8_subtilisin-rel"/>
</dbReference>
<dbReference type="SUPFAM" id="SSF52743">
    <property type="entry name" value="Subtilisin-like"/>
    <property type="match status" value="1"/>
</dbReference>
<sequence>MNNVRLYVHRNAPNVSSYTGKNVGIAVLDTGIFPHIDFTLPYSRIAAFKDFVGGRSRPYDDNGHGTHICGICCGNGIASRGKYCGIAPNSHLIVGKILDNTGNGSILSILEAIRWVIDTKQQYNTRILNISIGTDTLETVREDCPLVRGVNEAWDSGLVVVAAAGNNGPGPMSVTAPGISRKIITVGAADDNKHIYLHGKKISNYSGRGPTRECIRKPDVVAPGSNIISCSSRMSGNNYTYTGRSGTSMATPIVSGCIALLLEKYPSMTNKDVKLRLRSCCNDLGLPKNQQGWGMVNLARLL</sequence>
<gene>
    <name evidence="9" type="ORF">IAB46_13380</name>
</gene>
<evidence type="ECO:0000259" key="8">
    <source>
        <dbReference type="Pfam" id="PF00082"/>
    </source>
</evidence>
<proteinExistence type="inferred from homology"/>
<dbReference type="CDD" id="cd07487">
    <property type="entry name" value="Peptidases_S8_1"/>
    <property type="match status" value="1"/>
</dbReference>
<dbReference type="PROSITE" id="PS00138">
    <property type="entry name" value="SUBTILASE_SER"/>
    <property type="match status" value="1"/>
</dbReference>
<feature type="active site" description="Charge relay system" evidence="5 6">
    <location>
        <position position="64"/>
    </location>
</feature>
<evidence type="ECO:0000256" key="1">
    <source>
        <dbReference type="ARBA" id="ARBA00011073"/>
    </source>
</evidence>
<dbReference type="GO" id="GO:0006508">
    <property type="term" value="P:proteolysis"/>
    <property type="evidence" value="ECO:0007669"/>
    <property type="project" value="UniProtKB-KW"/>
</dbReference>
<dbReference type="GO" id="GO:0004252">
    <property type="term" value="F:serine-type endopeptidase activity"/>
    <property type="evidence" value="ECO:0007669"/>
    <property type="project" value="UniProtKB-UniRule"/>
</dbReference>
<dbReference type="InterPro" id="IPR050131">
    <property type="entry name" value="Peptidase_S8_subtilisin-like"/>
</dbReference>
<protein>
    <submittedName>
        <fullName evidence="9">S8 family peptidase</fullName>
    </submittedName>
</protein>
<dbReference type="PRINTS" id="PR00723">
    <property type="entry name" value="SUBTILISIN"/>
</dbReference>
<feature type="domain" description="Peptidase S8/S53" evidence="8">
    <location>
        <begin position="20"/>
        <end position="294"/>
    </location>
</feature>
<comment type="similarity">
    <text evidence="1 6 7">Belongs to the peptidase S8 family.</text>
</comment>
<name>A0A9D1F6T9_9FIRM</name>
<keyword evidence="2 6" id="KW-0645">Protease</keyword>
<evidence type="ECO:0000256" key="3">
    <source>
        <dbReference type="ARBA" id="ARBA00022801"/>
    </source>
</evidence>